<organism evidence="5 6">
    <name type="scientific">Carpinus fangiana</name>
    <dbReference type="NCBI Taxonomy" id="176857"/>
    <lineage>
        <taxon>Eukaryota</taxon>
        <taxon>Viridiplantae</taxon>
        <taxon>Streptophyta</taxon>
        <taxon>Embryophyta</taxon>
        <taxon>Tracheophyta</taxon>
        <taxon>Spermatophyta</taxon>
        <taxon>Magnoliopsida</taxon>
        <taxon>eudicotyledons</taxon>
        <taxon>Gunneridae</taxon>
        <taxon>Pentapetalae</taxon>
        <taxon>rosids</taxon>
        <taxon>fabids</taxon>
        <taxon>Fagales</taxon>
        <taxon>Betulaceae</taxon>
        <taxon>Carpinus</taxon>
    </lineage>
</organism>
<sequence length="250" mass="27312">MLRASKAPERSNFAQTCNLLSQYVKEKGRAGDISLGMTRKLESKEKPETSLAPVATTVDLLTNMENSADQTLRRNTGTPSNAQSTDFLQQFGCFDPSNSSDVASNKLDFRKPAIKEAATAQMTILYAGKVLVFNDFPADKAREIMALGRKGSSYTSGMDKVNSGSFIAPAALNIAATSQRNPTQDIGSDLPIVRRASLHRFLEKRKDRVAAKAPYQVNPPSQAPSKPMESNPWIDLDLEGQSSEQLELKL</sequence>
<dbReference type="Pfam" id="PF09425">
    <property type="entry name" value="Jas_motif"/>
    <property type="match status" value="1"/>
</dbReference>
<reference evidence="5 6" key="1">
    <citation type="submission" date="2019-06" db="EMBL/GenBank/DDBJ databases">
        <title>A chromosomal-level reference genome of Carpinus fangiana (Coryloideae, Betulaceae).</title>
        <authorList>
            <person name="Yang X."/>
            <person name="Wang Z."/>
            <person name="Zhang L."/>
            <person name="Hao G."/>
            <person name="Liu J."/>
            <person name="Yang Y."/>
        </authorList>
    </citation>
    <scope>NUCLEOTIDE SEQUENCE [LARGE SCALE GENOMIC DNA]</scope>
    <source>
        <strain evidence="5">Cfa_2016G</strain>
        <tissue evidence="5">Leaf</tissue>
    </source>
</reference>
<dbReference type="Proteomes" id="UP000327013">
    <property type="component" value="Chromosome 1"/>
</dbReference>
<comment type="function">
    <text evidence="2">Repressor of jasmonate responses.</text>
</comment>
<name>A0A5N6QIN8_9ROSI</name>
<keyword evidence="6" id="KW-1185">Reference proteome</keyword>
<evidence type="ECO:0000256" key="3">
    <source>
        <dbReference type="SAM" id="MobiDB-lite"/>
    </source>
</evidence>
<feature type="region of interest" description="Disordered" evidence="3">
    <location>
        <begin position="207"/>
        <end position="250"/>
    </location>
</feature>
<comment type="subcellular location">
    <subcellularLocation>
        <location evidence="2">Nucleus</location>
    </subcellularLocation>
</comment>
<evidence type="ECO:0000256" key="1">
    <source>
        <dbReference type="ARBA" id="ARBA00008614"/>
    </source>
</evidence>
<comment type="domain">
    <text evidence="2">The jas domain is required for interaction with COI1.</text>
</comment>
<evidence type="ECO:0000313" key="6">
    <source>
        <dbReference type="Proteomes" id="UP000327013"/>
    </source>
</evidence>
<comment type="similarity">
    <text evidence="1 2">Belongs to the TIFY/JAZ family.</text>
</comment>
<keyword evidence="2" id="KW-0539">Nucleus</keyword>
<evidence type="ECO:0000256" key="2">
    <source>
        <dbReference type="RuleBase" id="RU369065"/>
    </source>
</evidence>
<protein>
    <recommendedName>
        <fullName evidence="2">Protein TIFY</fullName>
    </recommendedName>
    <alternativeName>
        <fullName evidence="2">Jasmonate ZIM domain-containing protein</fullName>
    </alternativeName>
</protein>
<dbReference type="PANTHER" id="PTHR33077:SF52">
    <property type="entry name" value="PROTEIN TIFY 11D"/>
    <property type="match status" value="1"/>
</dbReference>
<dbReference type="AlphaFoldDB" id="A0A5N6QIN8"/>
<evidence type="ECO:0000259" key="4">
    <source>
        <dbReference type="PROSITE" id="PS51320"/>
    </source>
</evidence>
<keyword evidence="2" id="KW-1184">Jasmonic acid signaling pathway</keyword>
<dbReference type="Pfam" id="PF06200">
    <property type="entry name" value="tify"/>
    <property type="match status" value="1"/>
</dbReference>
<dbReference type="GO" id="GO:0009611">
    <property type="term" value="P:response to wounding"/>
    <property type="evidence" value="ECO:0007669"/>
    <property type="project" value="UniProtKB-UniRule"/>
</dbReference>
<dbReference type="GO" id="GO:2000022">
    <property type="term" value="P:regulation of jasmonic acid mediated signaling pathway"/>
    <property type="evidence" value="ECO:0007669"/>
    <property type="project" value="UniProtKB-UniRule"/>
</dbReference>
<proteinExistence type="inferred from homology"/>
<dbReference type="InterPro" id="IPR010399">
    <property type="entry name" value="Tify_dom"/>
</dbReference>
<dbReference type="PROSITE" id="PS51320">
    <property type="entry name" value="TIFY"/>
    <property type="match status" value="1"/>
</dbReference>
<dbReference type="OrthoDB" id="1937734at2759"/>
<dbReference type="GO" id="GO:0031347">
    <property type="term" value="P:regulation of defense response"/>
    <property type="evidence" value="ECO:0007669"/>
    <property type="project" value="UniProtKB-UniRule"/>
</dbReference>
<dbReference type="InterPro" id="IPR018467">
    <property type="entry name" value="CCT_CS"/>
</dbReference>
<dbReference type="EMBL" id="CM017321">
    <property type="protein sequence ID" value="KAE7999027.1"/>
    <property type="molecule type" value="Genomic_DNA"/>
</dbReference>
<dbReference type="PANTHER" id="PTHR33077">
    <property type="entry name" value="PROTEIN TIFY 4A-RELATED-RELATED"/>
    <property type="match status" value="1"/>
</dbReference>
<feature type="domain" description="Tify" evidence="4">
    <location>
        <begin position="115"/>
        <end position="150"/>
    </location>
</feature>
<accession>A0A5N6QIN8</accession>
<dbReference type="SMART" id="SM00979">
    <property type="entry name" value="TIFY"/>
    <property type="match status" value="1"/>
</dbReference>
<dbReference type="GO" id="GO:0005634">
    <property type="term" value="C:nucleus"/>
    <property type="evidence" value="ECO:0007669"/>
    <property type="project" value="UniProtKB-SubCell"/>
</dbReference>
<feature type="compositionally biased region" description="Polar residues" evidence="3">
    <location>
        <begin position="240"/>
        <end position="250"/>
    </location>
</feature>
<evidence type="ECO:0000313" key="5">
    <source>
        <dbReference type="EMBL" id="KAE7999027.1"/>
    </source>
</evidence>
<dbReference type="InterPro" id="IPR040390">
    <property type="entry name" value="TIFY/JAZ"/>
</dbReference>
<gene>
    <name evidence="5" type="ORF">FH972_003512</name>
</gene>